<dbReference type="Pfam" id="PF17763">
    <property type="entry name" value="Asparaginase_C"/>
    <property type="match status" value="1"/>
</dbReference>
<reference evidence="5" key="1">
    <citation type="submission" date="2019-08" db="EMBL/GenBank/DDBJ databases">
        <authorList>
            <person name="Kucharzyk K."/>
            <person name="Murdoch R.W."/>
            <person name="Higgins S."/>
            <person name="Loffler F."/>
        </authorList>
    </citation>
    <scope>NUCLEOTIDE SEQUENCE</scope>
</reference>
<comment type="similarity">
    <text evidence="1">Belongs to the asparaginase 1 family.</text>
</comment>
<evidence type="ECO:0000256" key="1">
    <source>
        <dbReference type="ARBA" id="ARBA00010518"/>
    </source>
</evidence>
<dbReference type="InterPro" id="IPR027473">
    <property type="entry name" value="L-asparaginase_C"/>
</dbReference>
<dbReference type="EC" id="3.5.1.1" evidence="5"/>
<dbReference type="PIRSF" id="PIRSF500176">
    <property type="entry name" value="L_ASNase"/>
    <property type="match status" value="1"/>
</dbReference>
<dbReference type="InterPro" id="IPR037152">
    <property type="entry name" value="L-asparaginase_N_sf"/>
</dbReference>
<dbReference type="PROSITE" id="PS00917">
    <property type="entry name" value="ASN_GLN_ASE_2"/>
    <property type="match status" value="1"/>
</dbReference>
<name>A0A645B1J4_9ZZZZ</name>
<organism evidence="5">
    <name type="scientific">bioreactor metagenome</name>
    <dbReference type="NCBI Taxonomy" id="1076179"/>
    <lineage>
        <taxon>unclassified sequences</taxon>
        <taxon>metagenomes</taxon>
        <taxon>ecological metagenomes</taxon>
    </lineage>
</organism>
<dbReference type="InterPro" id="IPR006034">
    <property type="entry name" value="Asparaginase/glutaminase-like"/>
</dbReference>
<dbReference type="InterPro" id="IPR027474">
    <property type="entry name" value="L-asparaginase_N"/>
</dbReference>
<dbReference type="PIRSF" id="PIRSF001220">
    <property type="entry name" value="L-ASNase_gatD"/>
    <property type="match status" value="1"/>
</dbReference>
<dbReference type="SUPFAM" id="SSF53774">
    <property type="entry name" value="Glutaminase/Asparaginase"/>
    <property type="match status" value="1"/>
</dbReference>
<keyword evidence="2 5" id="KW-0378">Hydrolase</keyword>
<feature type="domain" description="Asparaginase/glutaminase C-terminal" evidence="4">
    <location>
        <begin position="223"/>
        <end position="315"/>
    </location>
</feature>
<dbReference type="AlphaFoldDB" id="A0A645B1J4"/>
<dbReference type="FunFam" id="3.40.50.1170:FF:000001">
    <property type="entry name" value="L-asparaginase 2"/>
    <property type="match status" value="1"/>
</dbReference>
<gene>
    <name evidence="5" type="primary">ansA_19</name>
    <name evidence="5" type="ORF">SDC9_106117</name>
</gene>
<protein>
    <submittedName>
        <fullName evidence="5">Putative L-asparaginase</fullName>
        <ecNumber evidence="5">3.5.1.1</ecNumber>
    </submittedName>
</protein>
<dbReference type="Gene3D" id="3.40.50.40">
    <property type="match status" value="1"/>
</dbReference>
<dbReference type="InterPro" id="IPR004550">
    <property type="entry name" value="AsnASE_II"/>
</dbReference>
<dbReference type="PRINTS" id="PR00139">
    <property type="entry name" value="ASNGLNASE"/>
</dbReference>
<dbReference type="SMART" id="SM00870">
    <property type="entry name" value="Asparaginase"/>
    <property type="match status" value="1"/>
</dbReference>
<evidence type="ECO:0000256" key="2">
    <source>
        <dbReference type="ARBA" id="ARBA00022801"/>
    </source>
</evidence>
<dbReference type="InterPro" id="IPR040919">
    <property type="entry name" value="Asparaginase_C"/>
</dbReference>
<proteinExistence type="inferred from homology"/>
<dbReference type="PANTHER" id="PTHR11707:SF28">
    <property type="entry name" value="60 KDA LYSOPHOSPHOLIPASE"/>
    <property type="match status" value="1"/>
</dbReference>
<evidence type="ECO:0000259" key="3">
    <source>
        <dbReference type="Pfam" id="PF00710"/>
    </source>
</evidence>
<evidence type="ECO:0000313" key="5">
    <source>
        <dbReference type="EMBL" id="MPM59277.1"/>
    </source>
</evidence>
<accession>A0A645B1J4</accession>
<dbReference type="PANTHER" id="PTHR11707">
    <property type="entry name" value="L-ASPARAGINASE"/>
    <property type="match status" value="1"/>
</dbReference>
<dbReference type="InterPro" id="IPR027475">
    <property type="entry name" value="Asparaginase/glutaminase_AS2"/>
</dbReference>
<feature type="domain" description="L-asparaginase N-terminal" evidence="3">
    <location>
        <begin position="6"/>
        <end position="199"/>
    </location>
</feature>
<dbReference type="PROSITE" id="PS51732">
    <property type="entry name" value="ASN_GLN_ASE_3"/>
    <property type="match status" value="1"/>
</dbReference>
<comment type="caution">
    <text evidence="5">The sequence shown here is derived from an EMBL/GenBank/DDBJ whole genome shotgun (WGS) entry which is preliminary data.</text>
</comment>
<dbReference type="CDD" id="cd08964">
    <property type="entry name" value="L-asparaginase_II"/>
    <property type="match status" value="1"/>
</dbReference>
<dbReference type="GO" id="GO:0004067">
    <property type="term" value="F:asparaginase activity"/>
    <property type="evidence" value="ECO:0007669"/>
    <property type="project" value="UniProtKB-EC"/>
</dbReference>
<evidence type="ECO:0000259" key="4">
    <source>
        <dbReference type="Pfam" id="PF17763"/>
    </source>
</evidence>
<dbReference type="InterPro" id="IPR036152">
    <property type="entry name" value="Asp/glu_Ase-like_sf"/>
</dbReference>
<dbReference type="Gene3D" id="3.40.50.1170">
    <property type="entry name" value="L-asparaginase, N-terminal domain"/>
    <property type="match status" value="1"/>
</dbReference>
<dbReference type="PROSITE" id="PS00144">
    <property type="entry name" value="ASN_GLN_ASE_1"/>
    <property type="match status" value="1"/>
</dbReference>
<dbReference type="Pfam" id="PF00710">
    <property type="entry name" value="Asparaginase"/>
    <property type="match status" value="1"/>
</dbReference>
<sequence>MVVAKKIVLLGTGGTIAGTSAVAGANTGYTAAQIGVADLVAAVAALSEVASGGLQVEQIAQVDSKDMTHAIWLRLARHCEQFLSDPDVQGLVITHGTDTLEETAWFLQLVLAPRKPVVLCSAMRPATALAPDGPQNLLDAVVVASEPTAHGVLCVAAGEIHGAREVSKVHPLRLNAFSSGEAGPLGWVEGRSVRWAHNQPPSCPVATSERVVQTLPEADLWPQVEIVVSHAGASGAVVRALAAQGVDGIVVAATGNGTVHESIAQALDEPQLQDVAVRIASRCADGRMLDDADARWPTANGLSPVKARISLMLDLIDDQQGPGDVE</sequence>
<dbReference type="InterPro" id="IPR020827">
    <property type="entry name" value="Asparaginase/glutaminase_AS1"/>
</dbReference>
<dbReference type="EMBL" id="VSSQ01017208">
    <property type="protein sequence ID" value="MPM59277.1"/>
    <property type="molecule type" value="Genomic_DNA"/>
</dbReference>
<dbReference type="GO" id="GO:0006528">
    <property type="term" value="P:asparagine metabolic process"/>
    <property type="evidence" value="ECO:0007669"/>
    <property type="project" value="InterPro"/>
</dbReference>